<sequence>MKPLHLKLQAFGPFATSESIDFTQLGDQAFFLIHGPTGAGKTTLLDAICFALYGDTSGGERDPRDMRNANADPALRTEVTLEFALGAQRYRVTRSPAQERPSLRASGTLVREIPKAQLDALTDERWVSKATQPGRVSDAVRELLGFDSAQFRQVIVLPQGRFRELLTAKSQERQAILERLFQTELYRRVEELLKEQAAGIRREADAIALRRKTLLDQHSLATPEALAARIAGQQDALSMLDRQEQLARADSDAARAALSKAEIEAQQLKRWHDAEEAFGKLSARREAMVAERARLRTAQRAAQVSPMAEHLAAMVRDQTEAREALAQREQEVATHSTAARGAAEALAAEQGRAETRVALQRDIAAREAMLPRARQMRALQARLGDAARALAAAIAARDAATAAVSRLVEREQTVAGDLERARAAAMPLSALTLQRDRAVERQARLERYVAARACLPALREALVAAGHAHGRAVAARDGARQALAHDEQAWRAGQAARLASDLARGAPCPVCGGTDHPSLAVHRELLSVSDAQLDASREALQRADEHMQAASVRRQTAENELAQAEARLADLAELAELVPTPGDPADAAATSTADAANADVLADAAAQAVQADLARLAAALQVAEEAAARLPGLEAAHIEARQAHEGAVAQQREAEAVAQRLAHESAQLEGEWKGACEQVPEDSRDPAVLDAALNAARDRARELEESLQRAQLAERDAAAQLAAAVAALDAARTQLTQTDARHVQAQASFVNAIAAAGFDSLEAWQTACLPPAAMVALDEAVRDFELEIARAADRRERAEAEAKSLQPPDLPALRAARDTAAANLEAAIRQRSELAAARETLLQCQRLLDALDADGRDIETRYAVLGRLSEVANGNNPRRITFQRFVLASLLDEVLEAASQRLMRMSRGRYTLQRVREQSDQRSAGGLDLEVFDHDTGGTRPANTLSGGEGFLASLSLALGLADVVQSRAGGIQLDTLFVDEGFGTLDPESLDFAIRTLLDLQQAGRLVGIISHVSELRERIDVRLEVRPGAAGSHAVLQLP</sequence>
<dbReference type="PANTHER" id="PTHR32114">
    <property type="entry name" value="ABC TRANSPORTER ABCH.3"/>
    <property type="match status" value="1"/>
</dbReference>
<dbReference type="GO" id="GO:0004527">
    <property type="term" value="F:exonuclease activity"/>
    <property type="evidence" value="ECO:0007669"/>
    <property type="project" value="UniProtKB-KW"/>
</dbReference>
<accession>A0A316F474</accession>
<dbReference type="InterPro" id="IPR027417">
    <property type="entry name" value="P-loop_NTPase"/>
</dbReference>
<evidence type="ECO:0000313" key="3">
    <source>
        <dbReference type="EMBL" id="PWK31315.1"/>
    </source>
</evidence>
<dbReference type="Proteomes" id="UP000245754">
    <property type="component" value="Unassembled WGS sequence"/>
</dbReference>
<keyword evidence="1" id="KW-0175">Coiled coil</keyword>
<dbReference type="Pfam" id="PF13558">
    <property type="entry name" value="SbcC_Walker_B"/>
    <property type="match status" value="1"/>
</dbReference>
<gene>
    <name evidence="3" type="ORF">C7419_11053</name>
</gene>
<protein>
    <submittedName>
        <fullName evidence="3">Exonuclease SbcC</fullName>
    </submittedName>
</protein>
<name>A0A316F474_9BURK</name>
<reference evidence="3 4" key="1">
    <citation type="submission" date="2018-05" db="EMBL/GenBank/DDBJ databases">
        <title>Genomic Encyclopedia of Type Strains, Phase IV (KMG-V): Genome sequencing to study the core and pangenomes of soil and plant-associated prokaryotes.</title>
        <authorList>
            <person name="Whitman W."/>
        </authorList>
    </citation>
    <scope>NUCLEOTIDE SEQUENCE [LARGE SCALE GENOMIC DNA]</scope>
    <source>
        <strain evidence="3 4">SLV-132</strain>
    </source>
</reference>
<dbReference type="PANTHER" id="PTHR32114:SF2">
    <property type="entry name" value="ABC TRANSPORTER ABCH.3"/>
    <property type="match status" value="1"/>
</dbReference>
<keyword evidence="3" id="KW-0378">Hydrolase</keyword>
<dbReference type="AlphaFoldDB" id="A0A316F474"/>
<keyword evidence="4" id="KW-1185">Reference proteome</keyword>
<dbReference type="Gene3D" id="3.40.50.300">
    <property type="entry name" value="P-loop containing nucleotide triphosphate hydrolases"/>
    <property type="match status" value="2"/>
</dbReference>
<comment type="caution">
    <text evidence="3">The sequence shown here is derived from an EMBL/GenBank/DDBJ whole genome shotgun (WGS) entry which is preliminary data.</text>
</comment>
<dbReference type="GO" id="GO:0016887">
    <property type="term" value="F:ATP hydrolysis activity"/>
    <property type="evidence" value="ECO:0007669"/>
    <property type="project" value="InterPro"/>
</dbReference>
<evidence type="ECO:0000259" key="2">
    <source>
        <dbReference type="Pfam" id="PF13476"/>
    </source>
</evidence>
<dbReference type="EMBL" id="QGGT01000010">
    <property type="protein sequence ID" value="PWK31315.1"/>
    <property type="molecule type" value="Genomic_DNA"/>
</dbReference>
<evidence type="ECO:0000256" key="1">
    <source>
        <dbReference type="SAM" id="Coils"/>
    </source>
</evidence>
<keyword evidence="3" id="KW-0540">Nuclease</keyword>
<feature type="domain" description="Rad50/SbcC-type AAA" evidence="2">
    <location>
        <begin position="6"/>
        <end position="209"/>
    </location>
</feature>
<proteinExistence type="predicted"/>
<organism evidence="3 4">
    <name type="scientific">Cupriavidus plantarum</name>
    <dbReference type="NCBI Taxonomy" id="942865"/>
    <lineage>
        <taxon>Bacteria</taxon>
        <taxon>Pseudomonadati</taxon>
        <taxon>Pseudomonadota</taxon>
        <taxon>Betaproteobacteria</taxon>
        <taxon>Burkholderiales</taxon>
        <taxon>Burkholderiaceae</taxon>
        <taxon>Cupriavidus</taxon>
    </lineage>
</organism>
<dbReference type="Pfam" id="PF13476">
    <property type="entry name" value="AAA_23"/>
    <property type="match status" value="1"/>
</dbReference>
<dbReference type="SUPFAM" id="SSF52540">
    <property type="entry name" value="P-loop containing nucleoside triphosphate hydrolases"/>
    <property type="match status" value="1"/>
</dbReference>
<dbReference type="RefSeq" id="WP_109585521.1">
    <property type="nucleotide sequence ID" value="NZ_QGGT01000010.1"/>
</dbReference>
<feature type="coiled-coil region" evidence="1">
    <location>
        <begin position="774"/>
        <end position="801"/>
    </location>
</feature>
<evidence type="ECO:0000313" key="4">
    <source>
        <dbReference type="Proteomes" id="UP000245754"/>
    </source>
</evidence>
<feature type="coiled-coil region" evidence="1">
    <location>
        <begin position="651"/>
        <end position="720"/>
    </location>
</feature>
<keyword evidence="3" id="KW-0269">Exonuclease</keyword>
<feature type="coiled-coil region" evidence="1">
    <location>
        <begin position="540"/>
        <end position="574"/>
    </location>
</feature>
<dbReference type="GO" id="GO:0006302">
    <property type="term" value="P:double-strand break repair"/>
    <property type="evidence" value="ECO:0007669"/>
    <property type="project" value="InterPro"/>
</dbReference>
<dbReference type="InterPro" id="IPR038729">
    <property type="entry name" value="Rad50/SbcC_AAA"/>
</dbReference>